<sequence length="497" mass="56393">MSEKKSSTENLNNGDSVHSLVTIFNGVRISLFLETGLMKKLADVPVKLEIRPSINCRALLEVYKGHYNINSIEVNKDAELACIGKLGLVLSLSSNNDSFFFKFQNDGENALFEKSLRNIISKKLDSVFNQRTDPTSCEQYFQFYGYLSQQQNMLQDFIRTSTYQRAIVENSIDFQDKVVLDVGAGSGILSFFAIQAGAKKVYAVEASNMAEHCQCLVDNNLMADQIIVLAGKIEEIELEEKVDVIISEPMGYMLFNERMLETFLHAKKWLKPGGKMFPSQGDLHITPFCDEGLYMEQFSKANFWQQFSFHGVDLSSLREGALSEYFKQPVVDTFDYRICLAPSHKHTVDFLASEESDLHDVDIPVRFKVQQSGMVHGLAFWFDVAFNGSQSVIWLSTGPTQPLTHWYQVRCLLLQPIFARQDQILAGRVHLKSNMRQSYDVDIELYIEGQQHKISRNTLDLKNPCFRYTGQPITAPPGFNKLSPTDAYYDQIDATTG</sequence>
<evidence type="ECO:0000256" key="6">
    <source>
        <dbReference type="ARBA" id="ARBA00022679"/>
    </source>
</evidence>
<dbReference type="FunCoup" id="T1EEM3">
    <property type="interactions" value="1809"/>
</dbReference>
<evidence type="ECO:0000313" key="15">
    <source>
        <dbReference type="EMBL" id="ESN90760.1"/>
    </source>
</evidence>
<dbReference type="GO" id="GO:0006338">
    <property type="term" value="P:chromatin remodeling"/>
    <property type="evidence" value="ECO:0000318"/>
    <property type="project" value="GO_Central"/>
</dbReference>
<dbReference type="OrthoDB" id="7848332at2759"/>
<keyword evidence="10" id="KW-0804">Transcription</keyword>
<proteinExistence type="predicted"/>
<dbReference type="HOGENOM" id="CLU_017375_0_1_1"/>
<dbReference type="InterPro" id="IPR025799">
    <property type="entry name" value="Arg_MeTrfase"/>
</dbReference>
<dbReference type="InterPro" id="IPR029063">
    <property type="entry name" value="SAM-dependent_MTases_sf"/>
</dbReference>
<dbReference type="eggNOG" id="KOG1500">
    <property type="taxonomic scope" value="Eukaryota"/>
</dbReference>
<dbReference type="GeneID" id="20195025"/>
<dbReference type="FunFam" id="3.40.50.150:FF:000031">
    <property type="entry name" value="Putative Histone-arginine methyltransferase CARM1"/>
    <property type="match status" value="1"/>
</dbReference>
<keyword evidence="8" id="KW-0156">Chromatin regulator</keyword>
<dbReference type="EMBL" id="AMQM01002393">
    <property type="status" value="NOT_ANNOTATED_CDS"/>
    <property type="molecule type" value="Genomic_DNA"/>
</dbReference>
<dbReference type="PROSITE" id="PS51678">
    <property type="entry name" value="SAM_MT_PRMT"/>
    <property type="match status" value="1"/>
</dbReference>
<keyword evidence="9" id="KW-0805">Transcription regulation</keyword>
<comment type="catalytic activity">
    <reaction evidence="12">
        <text>L-arginyl-[protein] + 2 S-adenosyl-L-methionine = N(omega),N(omega)-dimethyl-L-arginyl-[protein] + 2 S-adenosyl-L-homocysteine + 2 H(+)</text>
        <dbReference type="Rhea" id="RHEA:48096"/>
        <dbReference type="Rhea" id="RHEA-COMP:10532"/>
        <dbReference type="Rhea" id="RHEA-COMP:11991"/>
        <dbReference type="ChEBI" id="CHEBI:15378"/>
        <dbReference type="ChEBI" id="CHEBI:29965"/>
        <dbReference type="ChEBI" id="CHEBI:57856"/>
        <dbReference type="ChEBI" id="CHEBI:59789"/>
        <dbReference type="ChEBI" id="CHEBI:61897"/>
        <dbReference type="EC" id="2.1.1.319"/>
    </reaction>
</comment>
<evidence type="ECO:0000256" key="7">
    <source>
        <dbReference type="ARBA" id="ARBA00022691"/>
    </source>
</evidence>
<dbReference type="FunFam" id="2.70.160.11:FF:000002">
    <property type="entry name" value="Probable histone-arginine methyltransferase CARM1"/>
    <property type="match status" value="1"/>
</dbReference>
<evidence type="ECO:0000256" key="12">
    <source>
        <dbReference type="ARBA" id="ARBA00049086"/>
    </source>
</evidence>
<evidence type="ECO:0000256" key="3">
    <source>
        <dbReference type="ARBA" id="ARBA00011925"/>
    </source>
</evidence>
<dbReference type="CDD" id="cd02440">
    <property type="entry name" value="AdoMet_MTases"/>
    <property type="match status" value="1"/>
</dbReference>
<reference evidence="15 17" key="2">
    <citation type="journal article" date="2013" name="Nature">
        <title>Insights into bilaterian evolution from three spiralian genomes.</title>
        <authorList>
            <person name="Simakov O."/>
            <person name="Marletaz F."/>
            <person name="Cho S.J."/>
            <person name="Edsinger-Gonzales E."/>
            <person name="Havlak P."/>
            <person name="Hellsten U."/>
            <person name="Kuo D.H."/>
            <person name="Larsson T."/>
            <person name="Lv J."/>
            <person name="Arendt D."/>
            <person name="Savage R."/>
            <person name="Osoegawa K."/>
            <person name="de Jong P."/>
            <person name="Grimwood J."/>
            <person name="Chapman J.A."/>
            <person name="Shapiro H."/>
            <person name="Aerts A."/>
            <person name="Otillar R.P."/>
            <person name="Terry A.Y."/>
            <person name="Boore J.L."/>
            <person name="Grigoriev I.V."/>
            <person name="Lindberg D.R."/>
            <person name="Seaver E.C."/>
            <person name="Weisblat D.A."/>
            <person name="Putnam N.H."/>
            <person name="Rokhsar D.S."/>
        </authorList>
    </citation>
    <scope>NUCLEOTIDE SEQUENCE</scope>
</reference>
<dbReference type="EnsemblMetazoa" id="HelroT108777">
    <property type="protein sequence ID" value="HelroP108777"/>
    <property type="gene ID" value="HelroG108777"/>
</dbReference>
<dbReference type="PANTHER" id="PTHR11006">
    <property type="entry name" value="PROTEIN ARGININE N-METHYLTRANSFERASE"/>
    <property type="match status" value="1"/>
</dbReference>
<dbReference type="GO" id="GO:0005634">
    <property type="term" value="C:nucleus"/>
    <property type="evidence" value="ECO:0007669"/>
    <property type="project" value="UniProtKB-SubCell"/>
</dbReference>
<keyword evidence="11" id="KW-0539">Nucleus</keyword>
<dbReference type="GO" id="GO:0005737">
    <property type="term" value="C:cytoplasm"/>
    <property type="evidence" value="ECO:0007669"/>
    <property type="project" value="UniProtKB-SubCell"/>
</dbReference>
<dbReference type="AlphaFoldDB" id="T1EEM3"/>
<organism evidence="16 17">
    <name type="scientific">Helobdella robusta</name>
    <name type="common">Californian leech</name>
    <dbReference type="NCBI Taxonomy" id="6412"/>
    <lineage>
        <taxon>Eukaryota</taxon>
        <taxon>Metazoa</taxon>
        <taxon>Spiralia</taxon>
        <taxon>Lophotrochozoa</taxon>
        <taxon>Annelida</taxon>
        <taxon>Clitellata</taxon>
        <taxon>Hirudinea</taxon>
        <taxon>Rhynchobdellida</taxon>
        <taxon>Glossiphoniidae</taxon>
        <taxon>Helobdella</taxon>
    </lineage>
</organism>
<evidence type="ECO:0000259" key="14">
    <source>
        <dbReference type="Pfam" id="PF22528"/>
    </source>
</evidence>
<dbReference type="Pfam" id="PF06325">
    <property type="entry name" value="PrmA"/>
    <property type="match status" value="1"/>
</dbReference>
<dbReference type="InterPro" id="IPR055135">
    <property type="entry name" value="PRMT_dom"/>
</dbReference>
<keyword evidence="7 13" id="KW-0949">S-adenosyl-L-methionine</keyword>
<dbReference type="GO" id="GO:0006355">
    <property type="term" value="P:regulation of DNA-templated transcription"/>
    <property type="evidence" value="ECO:0000318"/>
    <property type="project" value="GO_Central"/>
</dbReference>
<gene>
    <name evidence="16" type="primary">20195025</name>
    <name evidence="15" type="ORF">HELRODRAFT_108777</name>
</gene>
<dbReference type="RefSeq" id="XP_009031626.1">
    <property type="nucleotide sequence ID" value="XM_009033378.1"/>
</dbReference>
<evidence type="ECO:0000256" key="5">
    <source>
        <dbReference type="ARBA" id="ARBA00022603"/>
    </source>
</evidence>
<keyword evidence="4" id="KW-0963">Cytoplasm</keyword>
<dbReference type="PANTHER" id="PTHR11006:SF10">
    <property type="entry name" value="HISTONE-ARGININE METHYLTRANSFERASE CARMER-RELATED"/>
    <property type="match status" value="1"/>
</dbReference>
<dbReference type="EMBL" id="KB097753">
    <property type="protein sequence ID" value="ESN90760.1"/>
    <property type="molecule type" value="Genomic_DNA"/>
</dbReference>
<dbReference type="Gene3D" id="2.70.160.11">
    <property type="entry name" value="Hnrnp arginine n-methyltransferase1"/>
    <property type="match status" value="1"/>
</dbReference>
<evidence type="ECO:0000313" key="16">
    <source>
        <dbReference type="EnsemblMetazoa" id="HelroP108777"/>
    </source>
</evidence>
<dbReference type="SMR" id="T1EEM3"/>
<dbReference type="CTD" id="20195025"/>
<keyword evidence="17" id="KW-1185">Reference proteome</keyword>
<evidence type="ECO:0000256" key="13">
    <source>
        <dbReference type="PROSITE-ProRule" id="PRU01015"/>
    </source>
</evidence>
<evidence type="ECO:0000256" key="10">
    <source>
        <dbReference type="ARBA" id="ARBA00023163"/>
    </source>
</evidence>
<evidence type="ECO:0000256" key="8">
    <source>
        <dbReference type="ARBA" id="ARBA00022853"/>
    </source>
</evidence>
<dbReference type="GO" id="GO:0070611">
    <property type="term" value="F:histone H3R2 methyltransferase activity"/>
    <property type="evidence" value="ECO:0000318"/>
    <property type="project" value="GO_Central"/>
</dbReference>
<dbReference type="SUPFAM" id="SSF53335">
    <property type="entry name" value="S-adenosyl-L-methionine-dependent methyltransferases"/>
    <property type="match status" value="1"/>
</dbReference>
<dbReference type="Pfam" id="PF22528">
    <property type="entry name" value="PRMT_C"/>
    <property type="match status" value="1"/>
</dbReference>
<evidence type="ECO:0000256" key="2">
    <source>
        <dbReference type="ARBA" id="ARBA00004496"/>
    </source>
</evidence>
<feature type="domain" description="Protein arginine N-methyltransferase" evidence="14">
    <location>
        <begin position="281"/>
        <end position="445"/>
    </location>
</feature>
<keyword evidence="5 13" id="KW-0489">Methyltransferase</keyword>
<dbReference type="Gene3D" id="3.40.50.150">
    <property type="entry name" value="Vaccinia Virus protein VP39"/>
    <property type="match status" value="1"/>
</dbReference>
<evidence type="ECO:0000256" key="9">
    <source>
        <dbReference type="ARBA" id="ARBA00023015"/>
    </source>
</evidence>
<protein>
    <recommendedName>
        <fullName evidence="3">type I protein arginine methyltransferase</fullName>
        <ecNumber evidence="3">2.1.1.319</ecNumber>
    </recommendedName>
</protein>
<dbReference type="EC" id="2.1.1.319" evidence="3"/>
<evidence type="ECO:0000313" key="17">
    <source>
        <dbReference type="Proteomes" id="UP000015101"/>
    </source>
</evidence>
<keyword evidence="6 13" id="KW-0808">Transferase</keyword>
<dbReference type="Proteomes" id="UP000015101">
    <property type="component" value="Unassembled WGS sequence"/>
</dbReference>
<dbReference type="STRING" id="6412.T1EEM3"/>
<dbReference type="GO" id="GO:0032259">
    <property type="term" value="P:methylation"/>
    <property type="evidence" value="ECO:0007669"/>
    <property type="project" value="UniProtKB-KW"/>
</dbReference>
<evidence type="ECO:0000256" key="4">
    <source>
        <dbReference type="ARBA" id="ARBA00022490"/>
    </source>
</evidence>
<evidence type="ECO:0000256" key="11">
    <source>
        <dbReference type="ARBA" id="ARBA00023242"/>
    </source>
</evidence>
<evidence type="ECO:0000256" key="1">
    <source>
        <dbReference type="ARBA" id="ARBA00004123"/>
    </source>
</evidence>
<reference evidence="17" key="1">
    <citation type="submission" date="2012-12" db="EMBL/GenBank/DDBJ databases">
        <authorList>
            <person name="Hellsten U."/>
            <person name="Grimwood J."/>
            <person name="Chapman J.A."/>
            <person name="Shapiro H."/>
            <person name="Aerts A."/>
            <person name="Otillar R.P."/>
            <person name="Terry A.Y."/>
            <person name="Boore J.L."/>
            <person name="Simakov O."/>
            <person name="Marletaz F."/>
            <person name="Cho S.-J."/>
            <person name="Edsinger-Gonzales E."/>
            <person name="Havlak P."/>
            <person name="Kuo D.-H."/>
            <person name="Larsson T."/>
            <person name="Lv J."/>
            <person name="Arendt D."/>
            <person name="Savage R."/>
            <person name="Osoegawa K."/>
            <person name="de Jong P."/>
            <person name="Lindberg D.R."/>
            <person name="Seaver E.C."/>
            <person name="Weisblat D.A."/>
            <person name="Putnam N.H."/>
            <person name="Grigoriev I.V."/>
            <person name="Rokhsar D.S."/>
        </authorList>
    </citation>
    <scope>NUCLEOTIDE SEQUENCE</scope>
</reference>
<dbReference type="KEGG" id="hro:HELRODRAFT_108777"/>
<name>T1EEM3_HELRO</name>
<dbReference type="InParanoid" id="T1EEM3"/>
<accession>T1EEM3</accession>
<reference evidence="16" key="3">
    <citation type="submission" date="2015-06" db="UniProtKB">
        <authorList>
            <consortium name="EnsemblMetazoa"/>
        </authorList>
    </citation>
    <scope>IDENTIFICATION</scope>
</reference>
<dbReference type="GO" id="GO:0035242">
    <property type="term" value="F:protein-arginine omega-N asymmetric methyltransferase activity"/>
    <property type="evidence" value="ECO:0007669"/>
    <property type="project" value="UniProtKB-EC"/>
</dbReference>
<comment type="subcellular location">
    <subcellularLocation>
        <location evidence="2">Cytoplasm</location>
    </subcellularLocation>
    <subcellularLocation>
        <location evidence="1">Nucleus</location>
    </subcellularLocation>
</comment>